<evidence type="ECO:0000313" key="1">
    <source>
        <dbReference type="EMBL" id="OZF80606.1"/>
    </source>
</evidence>
<dbReference type="HOGENOM" id="CLU_1769798_0_0_1"/>
<comment type="caution">
    <text evidence="1">The sequence shown here is derived from an EMBL/GenBank/DDBJ whole genome shotgun (WGS) entry which is preliminary data.</text>
</comment>
<sequence>MSPQPITEGEAQFLQKDGLESQKDFWRFLEDSDAGNWTVSSSQFDESVDFNDLDQYLHTEDDSVQKFKEIVETPPPQQPKRAVNGKTMITLSGGVKSSSSRRKGSNPKRAPPKKSCIKICIDCKNGLKTKKNTLTIKLCKDCSKNFS</sequence>
<proteinExistence type="predicted"/>
<organism evidence="1 2">
    <name type="scientific">Caenorhabditis remanei</name>
    <name type="common">Caenorhabditis vulgaris</name>
    <dbReference type="NCBI Taxonomy" id="31234"/>
    <lineage>
        <taxon>Eukaryota</taxon>
        <taxon>Metazoa</taxon>
        <taxon>Ecdysozoa</taxon>
        <taxon>Nematoda</taxon>
        <taxon>Chromadorea</taxon>
        <taxon>Rhabditida</taxon>
        <taxon>Rhabditina</taxon>
        <taxon>Rhabditomorpha</taxon>
        <taxon>Rhabditoidea</taxon>
        <taxon>Rhabditidae</taxon>
        <taxon>Peloderinae</taxon>
        <taxon>Caenorhabditis</taxon>
    </lineage>
</organism>
<accession>A0A260Z4I6</accession>
<dbReference type="Proteomes" id="UP000216624">
    <property type="component" value="Unassembled WGS sequence"/>
</dbReference>
<feature type="non-terminal residue" evidence="1">
    <location>
        <position position="1"/>
    </location>
</feature>
<evidence type="ECO:0000313" key="2">
    <source>
        <dbReference type="Proteomes" id="UP000216624"/>
    </source>
</evidence>
<dbReference type="EMBL" id="NMWX01000347">
    <property type="protein sequence ID" value="OZF80606.1"/>
    <property type="molecule type" value="Genomic_DNA"/>
</dbReference>
<reference evidence="1" key="1">
    <citation type="submission" date="2017-08" db="EMBL/GenBank/DDBJ databases">
        <authorList>
            <person name="de Groot N.N."/>
        </authorList>
    </citation>
    <scope>NUCLEOTIDE SEQUENCE [LARGE SCALE GENOMIC DNA]</scope>
    <source>
        <strain evidence="1">PX439</strain>
    </source>
</reference>
<keyword evidence="2" id="KW-1185">Reference proteome</keyword>
<gene>
    <name evidence="1" type="ORF">FL82_24870</name>
</gene>
<name>A0A260Z4I6_CAERE</name>
<protein>
    <submittedName>
        <fullName evidence="1">Uncharacterized protein</fullName>
    </submittedName>
</protein>